<reference evidence="3 4" key="1">
    <citation type="submission" date="2019-07" db="EMBL/GenBank/DDBJ databases">
        <title>Genomics analysis of Aphanomyces spp. identifies a new class of oomycete effector associated with host adaptation.</title>
        <authorList>
            <person name="Gaulin E."/>
        </authorList>
    </citation>
    <scope>NUCLEOTIDE SEQUENCE [LARGE SCALE GENOMIC DNA]</scope>
    <source>
        <strain evidence="3 4">ATCC 201684</strain>
    </source>
</reference>
<proteinExistence type="predicted"/>
<name>A0A6G0XT49_9STRA</name>
<sequence>MPSIVEGIPIATEKSNEIHSPRATSVEDDELLRAEDVQAKARVEFEAAARATQLAQERIEQEAAAYAEKLKAEEEASLAAFREELEIKRKQKREAELLHEQKIIEAVCAASLYEFNERQRLEKQLEQEEKDRSVMVEARLTELEATTTAARHSKTSAVQNVLDLKTKAHEAKANARKAIEEYEAKERERQEKLAQLAELEAEHQLQLELEAVKKRQEEATLRRQDSERRAAEAVRRAEEIRQQALNAAKQMRAASKKNLEAILDKEDQIRQHQYASQLSALHATQEEATRRRLESERRAKVAAQRAEELRQQAIDATKRMRSTAKENLEVVFETEEKLRAQQYESQLSAVRSTQEEAKLKRIELERRAQEAAQKAEDLRREAMNATKRMRSATKEGIEAVLEREERLRQQQYSNQLSAVQAMQEEASLKRQESERRAHEAARKAEEMKQMAIDAAKRVRPSSKEGIEALVAFDVAPPAQQFEKQSSGVQVEKEQETPAPMTSAGAASKSPERTLRVPSSVPSTAEVSSPTVTMTSVATGPPVSSRRSTKTRAGKEKKCAIM</sequence>
<dbReference type="Proteomes" id="UP000481153">
    <property type="component" value="Unassembled WGS sequence"/>
</dbReference>
<organism evidence="3 4">
    <name type="scientific">Aphanomyces euteiches</name>
    <dbReference type="NCBI Taxonomy" id="100861"/>
    <lineage>
        <taxon>Eukaryota</taxon>
        <taxon>Sar</taxon>
        <taxon>Stramenopiles</taxon>
        <taxon>Oomycota</taxon>
        <taxon>Saprolegniomycetes</taxon>
        <taxon>Saprolegniales</taxon>
        <taxon>Verrucalvaceae</taxon>
        <taxon>Aphanomyces</taxon>
    </lineage>
</organism>
<keyword evidence="1" id="KW-0175">Coiled coil</keyword>
<feature type="compositionally biased region" description="Basic and acidic residues" evidence="2">
    <location>
        <begin position="426"/>
        <end position="448"/>
    </location>
</feature>
<feature type="compositionally biased region" description="Polar residues" evidence="2">
    <location>
        <begin position="519"/>
        <end position="537"/>
    </location>
</feature>
<dbReference type="VEuPathDB" id="FungiDB:AeMF1_002693"/>
<evidence type="ECO:0000256" key="1">
    <source>
        <dbReference type="SAM" id="Coils"/>
    </source>
</evidence>
<evidence type="ECO:0000313" key="4">
    <source>
        <dbReference type="Proteomes" id="UP000481153"/>
    </source>
</evidence>
<protein>
    <submittedName>
        <fullName evidence="3">Uncharacterized protein</fullName>
    </submittedName>
</protein>
<feature type="compositionally biased region" description="Basic and acidic residues" evidence="2">
    <location>
        <begin position="552"/>
        <end position="561"/>
    </location>
</feature>
<evidence type="ECO:0000256" key="2">
    <source>
        <dbReference type="SAM" id="MobiDB-lite"/>
    </source>
</evidence>
<feature type="coiled-coil region" evidence="1">
    <location>
        <begin position="56"/>
        <end position="257"/>
    </location>
</feature>
<feature type="region of interest" description="Disordered" evidence="2">
    <location>
        <begin position="479"/>
        <end position="561"/>
    </location>
</feature>
<evidence type="ECO:0000313" key="3">
    <source>
        <dbReference type="EMBL" id="KAF0743807.1"/>
    </source>
</evidence>
<feature type="region of interest" description="Disordered" evidence="2">
    <location>
        <begin position="423"/>
        <end position="448"/>
    </location>
</feature>
<dbReference type="AlphaFoldDB" id="A0A6G0XT49"/>
<dbReference type="EMBL" id="VJMJ01000012">
    <property type="protein sequence ID" value="KAF0743807.1"/>
    <property type="molecule type" value="Genomic_DNA"/>
</dbReference>
<keyword evidence="4" id="KW-1185">Reference proteome</keyword>
<gene>
    <name evidence="3" type="ORF">Ae201684_001454</name>
</gene>
<accession>A0A6G0XT49</accession>
<comment type="caution">
    <text evidence="3">The sequence shown here is derived from an EMBL/GenBank/DDBJ whole genome shotgun (WGS) entry which is preliminary data.</text>
</comment>
<feature type="coiled-coil region" evidence="1">
    <location>
        <begin position="292"/>
        <end position="395"/>
    </location>
</feature>